<name>Q7X299_BURGL</name>
<feature type="transmembrane region" description="Helical" evidence="2">
    <location>
        <begin position="137"/>
        <end position="155"/>
    </location>
</feature>
<evidence type="ECO:0000256" key="1">
    <source>
        <dbReference type="SAM" id="MobiDB-lite"/>
    </source>
</evidence>
<keyword evidence="2" id="KW-0812">Transmembrane</keyword>
<proteinExistence type="predicted"/>
<protein>
    <recommendedName>
        <fullName evidence="4">EamA-like transporter family protein</fullName>
    </recommendedName>
</protein>
<dbReference type="AlphaFoldDB" id="Q7X299"/>
<evidence type="ECO:0008006" key="4">
    <source>
        <dbReference type="Google" id="ProtNLM"/>
    </source>
</evidence>
<accession>Q7X299</accession>
<dbReference type="Pfam" id="PF04657">
    <property type="entry name" value="DMT_YdcZ"/>
    <property type="match status" value="1"/>
</dbReference>
<feature type="compositionally biased region" description="Pro residues" evidence="1">
    <location>
        <begin position="168"/>
        <end position="180"/>
    </location>
</feature>
<feature type="transmembrane region" description="Helical" evidence="2">
    <location>
        <begin position="102"/>
        <end position="125"/>
    </location>
</feature>
<sequence length="205" mass="20907">MPTSLSLSTATLAGAALVAGALVPLQAGSNAALGRALGHPLWATVASLLVSLLCVLPALFVFHAQAPLLGRAAQLPVWIWFGGVAALIYITSALVLTPRLGATSFIVSVIAGQMLTSLLIDNYGLMGLPVKPANPGRVAGVLLILAGMLLVQWFTPATRPAAGKPAQAPAPAPRPAPTPPARSSRTRIPTPDPACGPISAYSRHP</sequence>
<reference evidence="3" key="1">
    <citation type="journal article" date="2004" name="J. Gen. Plant Pathol.">
        <title>Essential Regulator Gene toxR for Toxoflavin Biosynthesis of Burkholderia glumae.</title>
        <authorList>
            <person name="Shingu Y."/>
            <person name="Yoneyama K."/>
        </authorList>
    </citation>
    <scope>NUCLEOTIDE SEQUENCE</scope>
</reference>
<dbReference type="PANTHER" id="PTHR34821">
    <property type="entry name" value="INNER MEMBRANE PROTEIN YDCZ"/>
    <property type="match status" value="1"/>
</dbReference>
<dbReference type="PANTHER" id="PTHR34821:SF2">
    <property type="entry name" value="INNER MEMBRANE PROTEIN YDCZ"/>
    <property type="match status" value="1"/>
</dbReference>
<keyword evidence="2" id="KW-0472">Membrane</keyword>
<feature type="transmembrane region" description="Helical" evidence="2">
    <location>
        <begin position="41"/>
        <end position="63"/>
    </location>
</feature>
<dbReference type="EMBL" id="AB112549">
    <property type="protein sequence ID" value="BAC77726.1"/>
    <property type="molecule type" value="Genomic_DNA"/>
</dbReference>
<organism evidence="3">
    <name type="scientific">Burkholderia glumae</name>
    <name type="common">Pseudomonas glumae</name>
    <dbReference type="NCBI Taxonomy" id="337"/>
    <lineage>
        <taxon>Bacteria</taxon>
        <taxon>Pseudomonadati</taxon>
        <taxon>Pseudomonadota</taxon>
        <taxon>Betaproteobacteria</taxon>
        <taxon>Burkholderiales</taxon>
        <taxon>Burkholderiaceae</taxon>
        <taxon>Burkholderia</taxon>
    </lineage>
</organism>
<evidence type="ECO:0000313" key="3">
    <source>
        <dbReference type="EMBL" id="BAC77726.1"/>
    </source>
</evidence>
<dbReference type="InterPro" id="IPR006750">
    <property type="entry name" value="YdcZ"/>
</dbReference>
<feature type="region of interest" description="Disordered" evidence="1">
    <location>
        <begin position="161"/>
        <end position="205"/>
    </location>
</feature>
<feature type="transmembrane region" description="Helical" evidence="2">
    <location>
        <begin position="75"/>
        <end position="96"/>
    </location>
</feature>
<dbReference type="GO" id="GO:0005886">
    <property type="term" value="C:plasma membrane"/>
    <property type="evidence" value="ECO:0007669"/>
    <property type="project" value="TreeGrafter"/>
</dbReference>
<keyword evidence="2" id="KW-1133">Transmembrane helix</keyword>
<evidence type="ECO:0000256" key="2">
    <source>
        <dbReference type="SAM" id="Phobius"/>
    </source>
</evidence>